<dbReference type="EMBL" id="ML994611">
    <property type="protein sequence ID" value="KAF2194729.1"/>
    <property type="molecule type" value="Genomic_DNA"/>
</dbReference>
<dbReference type="AlphaFoldDB" id="A0A6A6EVC7"/>
<reference evidence="1" key="1">
    <citation type="journal article" date="2020" name="Stud. Mycol.">
        <title>101 Dothideomycetes genomes: a test case for predicting lifestyles and emergence of pathogens.</title>
        <authorList>
            <person name="Haridas S."/>
            <person name="Albert R."/>
            <person name="Binder M."/>
            <person name="Bloem J."/>
            <person name="Labutti K."/>
            <person name="Salamov A."/>
            <person name="Andreopoulos B."/>
            <person name="Baker S."/>
            <person name="Barry K."/>
            <person name="Bills G."/>
            <person name="Bluhm B."/>
            <person name="Cannon C."/>
            <person name="Castanera R."/>
            <person name="Culley D."/>
            <person name="Daum C."/>
            <person name="Ezra D."/>
            <person name="Gonzalez J."/>
            <person name="Henrissat B."/>
            <person name="Kuo A."/>
            <person name="Liang C."/>
            <person name="Lipzen A."/>
            <person name="Lutzoni F."/>
            <person name="Magnuson J."/>
            <person name="Mondo S."/>
            <person name="Nolan M."/>
            <person name="Ohm R."/>
            <person name="Pangilinan J."/>
            <person name="Park H.-J."/>
            <person name="Ramirez L."/>
            <person name="Alfaro M."/>
            <person name="Sun H."/>
            <person name="Tritt A."/>
            <person name="Yoshinaga Y."/>
            <person name="Zwiers L.-H."/>
            <person name="Turgeon B."/>
            <person name="Goodwin S."/>
            <person name="Spatafora J."/>
            <person name="Crous P."/>
            <person name="Grigoriev I."/>
        </authorList>
    </citation>
    <scope>NUCLEOTIDE SEQUENCE</scope>
    <source>
        <strain evidence="1">CBS 207.26</strain>
    </source>
</reference>
<evidence type="ECO:0000313" key="2">
    <source>
        <dbReference type="Proteomes" id="UP000800200"/>
    </source>
</evidence>
<proteinExistence type="predicted"/>
<organism evidence="1 2">
    <name type="scientific">Zopfia rhizophila CBS 207.26</name>
    <dbReference type="NCBI Taxonomy" id="1314779"/>
    <lineage>
        <taxon>Eukaryota</taxon>
        <taxon>Fungi</taxon>
        <taxon>Dikarya</taxon>
        <taxon>Ascomycota</taxon>
        <taxon>Pezizomycotina</taxon>
        <taxon>Dothideomycetes</taxon>
        <taxon>Dothideomycetes incertae sedis</taxon>
        <taxon>Zopfiaceae</taxon>
        <taxon>Zopfia</taxon>
    </lineage>
</organism>
<keyword evidence="2" id="KW-1185">Reference proteome</keyword>
<dbReference type="OrthoDB" id="5330139at2759"/>
<dbReference type="Proteomes" id="UP000800200">
    <property type="component" value="Unassembled WGS sequence"/>
</dbReference>
<accession>A0A6A6EVC7</accession>
<protein>
    <submittedName>
        <fullName evidence="1">Uncharacterized protein</fullName>
    </submittedName>
</protein>
<gene>
    <name evidence="1" type="ORF">K469DRAFT_617355</name>
</gene>
<name>A0A6A6EVC7_9PEZI</name>
<evidence type="ECO:0000313" key="1">
    <source>
        <dbReference type="EMBL" id="KAF2194729.1"/>
    </source>
</evidence>
<sequence length="162" mass="18163">MLLRSTRPYIRTPRKPHFHRSFYSKPARFVAIDAQGSLTEREISVRVGDNHEAYVLVPTDIGNAMKAGCASQQGLSPSTDSESLIFHHDTQCFTCTSASYPRLLIPHDLPRQSNAKTSPATLYLFGATHTITLDGTLDADFAEKSRETWRELQPVLDNLKDM</sequence>